<comment type="similarity">
    <text evidence="5">Belongs to the CheB family.</text>
</comment>
<protein>
    <recommendedName>
        <fullName evidence="5">Protein-glutamate methylesterase/protein-glutamine glutaminase</fullName>
        <ecNumber evidence="5">3.1.1.61</ecNumber>
        <ecNumber evidence="5">3.5.1.44</ecNumber>
    </recommendedName>
</protein>
<evidence type="ECO:0000256" key="8">
    <source>
        <dbReference type="SAM" id="MobiDB-lite"/>
    </source>
</evidence>
<comment type="subcellular location">
    <subcellularLocation>
        <location evidence="5">Cytoplasm</location>
    </subcellularLocation>
</comment>
<feature type="active site" evidence="5 6">
    <location>
        <position position="291"/>
    </location>
</feature>
<name>A0ABS5C3Q3_9BACT</name>
<dbReference type="Pfam" id="PF01339">
    <property type="entry name" value="CheB_methylest"/>
    <property type="match status" value="1"/>
</dbReference>
<feature type="region of interest" description="Disordered" evidence="8">
    <location>
        <begin position="135"/>
        <end position="154"/>
    </location>
</feature>
<sequence>MARTKVLVVDDSALMRQLLTDILRTDPDLEVVGSAGDPYAAWDKIKQVSPDVLTLDVEMPRMDGLTFLERIMGHRPIPVVMVSSLTERNCDTTFRALELGAVDFVTKPKLDVATKTVALASELVAKVKAASRARVRPGAPRPAANPAVRPAAGGGGLRTTHKVIAIGASTGGCEAIANVLGALPADAPGIVAVIHMPEGFTKSFAARLDKSCAVRVSEARDGDRVVPGHALIAPGGLHLEVARSGAMTTVRVRPGDPVNRHRPSVDVMFHSCARELGPNVTGAILTGMGDDGARGLVAMRRAGARTYAQDEATCVVFGMPKEAIAMGGADEVLPLHRIPDQLLRSAAMIS</sequence>
<evidence type="ECO:0000256" key="6">
    <source>
        <dbReference type="PROSITE-ProRule" id="PRU00050"/>
    </source>
</evidence>
<dbReference type="PANTHER" id="PTHR42872:SF6">
    <property type="entry name" value="PROTEIN-GLUTAMATE METHYLESTERASE_PROTEIN-GLUTAMINE GLUTAMINASE"/>
    <property type="match status" value="1"/>
</dbReference>
<feature type="domain" description="CheB-type methylesterase" evidence="10">
    <location>
        <begin position="157"/>
        <end position="343"/>
    </location>
</feature>
<evidence type="ECO:0000259" key="10">
    <source>
        <dbReference type="PROSITE" id="PS50122"/>
    </source>
</evidence>
<evidence type="ECO:0000313" key="11">
    <source>
        <dbReference type="EMBL" id="MBP3960623.1"/>
    </source>
</evidence>
<dbReference type="PIRSF" id="PIRSF000876">
    <property type="entry name" value="RR_chemtxs_CheB"/>
    <property type="match status" value="1"/>
</dbReference>
<accession>A0ABS5C3Q3</accession>
<organism evidence="11 12">
    <name type="scientific">Gemmata palustris</name>
    <dbReference type="NCBI Taxonomy" id="2822762"/>
    <lineage>
        <taxon>Bacteria</taxon>
        <taxon>Pseudomonadati</taxon>
        <taxon>Planctomycetota</taxon>
        <taxon>Planctomycetia</taxon>
        <taxon>Gemmatales</taxon>
        <taxon>Gemmataceae</taxon>
        <taxon>Gemmata</taxon>
    </lineage>
</organism>
<dbReference type="InterPro" id="IPR000673">
    <property type="entry name" value="Sig_transdc_resp-reg_Me-estase"/>
</dbReference>
<keyword evidence="12" id="KW-1185">Reference proteome</keyword>
<gene>
    <name evidence="5" type="primary">cheB</name>
    <name evidence="11" type="ORF">J8F10_35820</name>
</gene>
<comment type="caution">
    <text evidence="11">The sequence shown here is derived from an EMBL/GenBank/DDBJ whole genome shotgun (WGS) entry which is preliminary data.</text>
</comment>
<comment type="PTM">
    <text evidence="5">Phosphorylated by CheA. Phosphorylation of the N-terminal regulatory domain activates the methylesterase activity.</text>
</comment>
<keyword evidence="5 7" id="KW-0597">Phosphoprotein</keyword>
<keyword evidence="3 5" id="KW-0378">Hydrolase</keyword>
<evidence type="ECO:0000256" key="4">
    <source>
        <dbReference type="ARBA" id="ARBA00048267"/>
    </source>
</evidence>
<evidence type="ECO:0000259" key="9">
    <source>
        <dbReference type="PROSITE" id="PS50110"/>
    </source>
</evidence>
<dbReference type="InterPro" id="IPR011006">
    <property type="entry name" value="CheY-like_superfamily"/>
</dbReference>
<dbReference type="PROSITE" id="PS50110">
    <property type="entry name" value="RESPONSE_REGULATORY"/>
    <property type="match status" value="1"/>
</dbReference>
<dbReference type="NCBIfam" id="NF009206">
    <property type="entry name" value="PRK12555.1"/>
    <property type="match status" value="1"/>
</dbReference>
<dbReference type="InterPro" id="IPR001789">
    <property type="entry name" value="Sig_transdc_resp-reg_receiver"/>
</dbReference>
<dbReference type="CDD" id="cd17541">
    <property type="entry name" value="REC_CheB-like"/>
    <property type="match status" value="1"/>
</dbReference>
<evidence type="ECO:0000256" key="3">
    <source>
        <dbReference type="ARBA" id="ARBA00022801"/>
    </source>
</evidence>
<dbReference type="InterPro" id="IPR035909">
    <property type="entry name" value="CheB_C"/>
</dbReference>
<dbReference type="EC" id="3.5.1.44" evidence="5"/>
<dbReference type="Gene3D" id="3.40.50.2300">
    <property type="match status" value="1"/>
</dbReference>
<proteinExistence type="inferred from homology"/>
<keyword evidence="1 5" id="KW-0963">Cytoplasm</keyword>
<dbReference type="Gene3D" id="3.40.50.180">
    <property type="entry name" value="Methylesterase CheB, C-terminal domain"/>
    <property type="match status" value="1"/>
</dbReference>
<dbReference type="Proteomes" id="UP000676565">
    <property type="component" value="Unassembled WGS sequence"/>
</dbReference>
<dbReference type="CDD" id="cd16432">
    <property type="entry name" value="CheB_Rec"/>
    <property type="match status" value="1"/>
</dbReference>
<comment type="function">
    <text evidence="5">Involved in chemotaxis. Part of a chemotaxis signal transduction system that modulates chemotaxis in response to various stimuli. Catalyzes the demethylation of specific methylglutamate residues introduced into the chemoreceptors (methyl-accepting chemotaxis proteins or MCP) by CheR. Also mediates the irreversible deamidation of specific glutamine residues to glutamic acid.</text>
</comment>
<feature type="compositionally biased region" description="Low complexity" evidence="8">
    <location>
        <begin position="136"/>
        <end position="151"/>
    </location>
</feature>
<dbReference type="SUPFAM" id="SSF52738">
    <property type="entry name" value="Methylesterase CheB, C-terminal domain"/>
    <property type="match status" value="1"/>
</dbReference>
<evidence type="ECO:0000313" key="12">
    <source>
        <dbReference type="Proteomes" id="UP000676565"/>
    </source>
</evidence>
<reference evidence="11 12" key="1">
    <citation type="submission" date="2021-04" db="EMBL/GenBank/DDBJ databases">
        <authorList>
            <person name="Ivanova A."/>
        </authorList>
    </citation>
    <scope>NUCLEOTIDE SEQUENCE [LARGE SCALE GENOMIC DNA]</scope>
    <source>
        <strain evidence="11 12">G18</strain>
    </source>
</reference>
<dbReference type="SMART" id="SM00448">
    <property type="entry name" value="REC"/>
    <property type="match status" value="1"/>
</dbReference>
<feature type="active site" evidence="5 6">
    <location>
        <position position="195"/>
    </location>
</feature>
<dbReference type="PROSITE" id="PS50122">
    <property type="entry name" value="CHEB"/>
    <property type="match status" value="1"/>
</dbReference>
<evidence type="ECO:0000256" key="1">
    <source>
        <dbReference type="ARBA" id="ARBA00022490"/>
    </source>
</evidence>
<keyword evidence="2 5" id="KW-0145">Chemotaxis</keyword>
<evidence type="ECO:0000256" key="2">
    <source>
        <dbReference type="ARBA" id="ARBA00022500"/>
    </source>
</evidence>
<comment type="catalytic activity">
    <reaction evidence="4 5">
        <text>[protein]-L-glutamate 5-O-methyl ester + H2O = L-glutamyl-[protein] + methanol + H(+)</text>
        <dbReference type="Rhea" id="RHEA:23236"/>
        <dbReference type="Rhea" id="RHEA-COMP:10208"/>
        <dbReference type="Rhea" id="RHEA-COMP:10311"/>
        <dbReference type="ChEBI" id="CHEBI:15377"/>
        <dbReference type="ChEBI" id="CHEBI:15378"/>
        <dbReference type="ChEBI" id="CHEBI:17790"/>
        <dbReference type="ChEBI" id="CHEBI:29973"/>
        <dbReference type="ChEBI" id="CHEBI:82795"/>
        <dbReference type="EC" id="3.1.1.61"/>
    </reaction>
</comment>
<feature type="domain" description="Response regulatory" evidence="9">
    <location>
        <begin position="5"/>
        <end position="122"/>
    </location>
</feature>
<dbReference type="SUPFAM" id="SSF52172">
    <property type="entry name" value="CheY-like"/>
    <property type="match status" value="1"/>
</dbReference>
<dbReference type="InterPro" id="IPR008248">
    <property type="entry name" value="CheB-like"/>
</dbReference>
<dbReference type="PANTHER" id="PTHR42872">
    <property type="entry name" value="PROTEIN-GLUTAMATE METHYLESTERASE/PROTEIN-GLUTAMINE GLUTAMINASE"/>
    <property type="match status" value="1"/>
</dbReference>
<evidence type="ECO:0000256" key="7">
    <source>
        <dbReference type="PROSITE-ProRule" id="PRU00169"/>
    </source>
</evidence>
<dbReference type="EMBL" id="JAGKQQ010000002">
    <property type="protein sequence ID" value="MBP3960623.1"/>
    <property type="molecule type" value="Genomic_DNA"/>
</dbReference>
<dbReference type="Pfam" id="PF00072">
    <property type="entry name" value="Response_reg"/>
    <property type="match status" value="1"/>
</dbReference>
<comment type="domain">
    <text evidence="5">Contains a C-terminal catalytic domain, and an N-terminal region which modulates catalytic activity.</text>
</comment>
<feature type="active site" evidence="5 6">
    <location>
        <position position="169"/>
    </location>
</feature>
<dbReference type="EC" id="3.1.1.61" evidence="5"/>
<feature type="modified residue" description="4-aspartylphosphate" evidence="5 7">
    <location>
        <position position="56"/>
    </location>
</feature>
<dbReference type="HAMAP" id="MF_00099">
    <property type="entry name" value="CheB_chemtxs"/>
    <property type="match status" value="1"/>
</dbReference>
<comment type="catalytic activity">
    <reaction evidence="5">
        <text>L-glutaminyl-[protein] + H2O = L-glutamyl-[protein] + NH4(+)</text>
        <dbReference type="Rhea" id="RHEA:16441"/>
        <dbReference type="Rhea" id="RHEA-COMP:10207"/>
        <dbReference type="Rhea" id="RHEA-COMP:10208"/>
        <dbReference type="ChEBI" id="CHEBI:15377"/>
        <dbReference type="ChEBI" id="CHEBI:28938"/>
        <dbReference type="ChEBI" id="CHEBI:29973"/>
        <dbReference type="ChEBI" id="CHEBI:30011"/>
        <dbReference type="EC" id="3.5.1.44"/>
    </reaction>
</comment>
<dbReference type="NCBIfam" id="NF001965">
    <property type="entry name" value="PRK00742.1"/>
    <property type="match status" value="1"/>
</dbReference>
<evidence type="ECO:0000256" key="5">
    <source>
        <dbReference type="HAMAP-Rule" id="MF_00099"/>
    </source>
</evidence>
<dbReference type="RefSeq" id="WP_210662844.1">
    <property type="nucleotide sequence ID" value="NZ_JAGKQQ010000002.1"/>
</dbReference>